<dbReference type="InterPro" id="IPR013324">
    <property type="entry name" value="RNA_pol_sigma_r3/r4-like"/>
</dbReference>
<evidence type="ECO:0000256" key="3">
    <source>
        <dbReference type="ARBA" id="ARBA00023082"/>
    </source>
</evidence>
<dbReference type="NCBIfam" id="TIGR02937">
    <property type="entry name" value="sigma70-ECF"/>
    <property type="match status" value="1"/>
</dbReference>
<keyword evidence="4" id="KW-0238">DNA-binding</keyword>
<dbReference type="Proteomes" id="UP001202134">
    <property type="component" value="Unassembled WGS sequence"/>
</dbReference>
<dbReference type="PANTHER" id="PTHR43133">
    <property type="entry name" value="RNA POLYMERASE ECF-TYPE SIGMA FACTO"/>
    <property type="match status" value="1"/>
</dbReference>
<keyword evidence="2" id="KW-0805">Transcription regulation</keyword>
<dbReference type="InterPro" id="IPR013325">
    <property type="entry name" value="RNA_pol_sigma_r2"/>
</dbReference>
<feature type="domain" description="RNA polymerase sigma factor 70 region 4 type 2" evidence="7">
    <location>
        <begin position="118"/>
        <end position="169"/>
    </location>
</feature>
<sequence>MEYLFIRQAQIELWVLEAQAGNLKAFDQLYQHFYPQVLSFAYRTTSNKGLAQDAVQEAWLKLSTTMTRINDPAAFKTWLFKLTHWQVLDMVKSNKKHMYTPLDAIGEIAAETKTDTSELAQAMKHLSLIEHQVIHLFYLEGFSLSEISHILNIASGTVKSRLFRARAALKQVLDKD</sequence>
<dbReference type="RefSeq" id="WP_248956949.1">
    <property type="nucleotide sequence ID" value="NZ_JAKIKU010000017.1"/>
</dbReference>
<evidence type="ECO:0000256" key="1">
    <source>
        <dbReference type="ARBA" id="ARBA00010641"/>
    </source>
</evidence>
<name>A0ABT0KV26_9GAMM</name>
<dbReference type="EMBL" id="JAKIKU010000017">
    <property type="protein sequence ID" value="MCL1047697.1"/>
    <property type="molecule type" value="Genomic_DNA"/>
</dbReference>
<dbReference type="InterPro" id="IPR036388">
    <property type="entry name" value="WH-like_DNA-bd_sf"/>
</dbReference>
<keyword evidence="5" id="KW-0804">Transcription</keyword>
<dbReference type="Gene3D" id="1.10.1740.10">
    <property type="match status" value="1"/>
</dbReference>
<feature type="domain" description="RNA polymerase sigma-70 region 2" evidence="6">
    <location>
        <begin position="29"/>
        <end position="96"/>
    </location>
</feature>
<evidence type="ECO:0000313" key="9">
    <source>
        <dbReference type="Proteomes" id="UP001202134"/>
    </source>
</evidence>
<dbReference type="InterPro" id="IPR014284">
    <property type="entry name" value="RNA_pol_sigma-70_dom"/>
</dbReference>
<protein>
    <submittedName>
        <fullName evidence="8">RNA polymerase sigma factor</fullName>
    </submittedName>
</protein>
<evidence type="ECO:0000256" key="5">
    <source>
        <dbReference type="ARBA" id="ARBA00023163"/>
    </source>
</evidence>
<dbReference type="CDD" id="cd06171">
    <property type="entry name" value="Sigma70_r4"/>
    <property type="match status" value="1"/>
</dbReference>
<dbReference type="SUPFAM" id="SSF88946">
    <property type="entry name" value="Sigma2 domain of RNA polymerase sigma factors"/>
    <property type="match status" value="1"/>
</dbReference>
<dbReference type="Pfam" id="PF08281">
    <property type="entry name" value="Sigma70_r4_2"/>
    <property type="match status" value="1"/>
</dbReference>
<evidence type="ECO:0000256" key="4">
    <source>
        <dbReference type="ARBA" id="ARBA00023125"/>
    </source>
</evidence>
<organism evidence="8 9">
    <name type="scientific">Shewanella electrodiphila</name>
    <dbReference type="NCBI Taxonomy" id="934143"/>
    <lineage>
        <taxon>Bacteria</taxon>
        <taxon>Pseudomonadati</taxon>
        <taxon>Pseudomonadota</taxon>
        <taxon>Gammaproteobacteria</taxon>
        <taxon>Alteromonadales</taxon>
        <taxon>Shewanellaceae</taxon>
        <taxon>Shewanella</taxon>
    </lineage>
</organism>
<keyword evidence="9" id="KW-1185">Reference proteome</keyword>
<evidence type="ECO:0000259" key="7">
    <source>
        <dbReference type="Pfam" id="PF08281"/>
    </source>
</evidence>
<comment type="caution">
    <text evidence="8">The sequence shown here is derived from an EMBL/GenBank/DDBJ whole genome shotgun (WGS) entry which is preliminary data.</text>
</comment>
<dbReference type="InterPro" id="IPR007627">
    <property type="entry name" value="RNA_pol_sigma70_r2"/>
</dbReference>
<reference evidence="8 9" key="1">
    <citation type="submission" date="2022-01" db="EMBL/GenBank/DDBJ databases">
        <title>Whole genome-based taxonomy of the Shewanellaceae.</title>
        <authorList>
            <person name="Martin-Rodriguez A.J."/>
        </authorList>
    </citation>
    <scope>NUCLEOTIDE SEQUENCE [LARGE SCALE GENOMIC DNA]</scope>
    <source>
        <strain evidence="8 9">DSM 24955</strain>
    </source>
</reference>
<dbReference type="InterPro" id="IPR039425">
    <property type="entry name" value="RNA_pol_sigma-70-like"/>
</dbReference>
<dbReference type="InterPro" id="IPR013249">
    <property type="entry name" value="RNA_pol_sigma70_r4_t2"/>
</dbReference>
<dbReference type="Gene3D" id="1.10.10.10">
    <property type="entry name" value="Winged helix-like DNA-binding domain superfamily/Winged helix DNA-binding domain"/>
    <property type="match status" value="1"/>
</dbReference>
<gene>
    <name evidence="8" type="ORF">L2737_20555</name>
</gene>
<dbReference type="Pfam" id="PF04542">
    <property type="entry name" value="Sigma70_r2"/>
    <property type="match status" value="1"/>
</dbReference>
<accession>A0ABT0KV26</accession>
<evidence type="ECO:0000256" key="2">
    <source>
        <dbReference type="ARBA" id="ARBA00023015"/>
    </source>
</evidence>
<evidence type="ECO:0000259" key="6">
    <source>
        <dbReference type="Pfam" id="PF04542"/>
    </source>
</evidence>
<keyword evidence="3" id="KW-0731">Sigma factor</keyword>
<proteinExistence type="inferred from homology"/>
<dbReference type="SUPFAM" id="SSF88659">
    <property type="entry name" value="Sigma3 and sigma4 domains of RNA polymerase sigma factors"/>
    <property type="match status" value="1"/>
</dbReference>
<evidence type="ECO:0000313" key="8">
    <source>
        <dbReference type="EMBL" id="MCL1047697.1"/>
    </source>
</evidence>
<dbReference type="PANTHER" id="PTHR43133:SF8">
    <property type="entry name" value="RNA POLYMERASE SIGMA FACTOR HI_1459-RELATED"/>
    <property type="match status" value="1"/>
</dbReference>
<comment type="similarity">
    <text evidence="1">Belongs to the sigma-70 factor family. ECF subfamily.</text>
</comment>